<sequence length="112" mass="12481">MKPLFLLKAARQHLPVVLLLLLLPLAGAQAQSGPVNAALAPLTDDGSPCRSATPVVHYYNMVQFEDFQDQLMNDDISATLCPDLNKRNPTDRRAERKLNRTQYPVTKNLVRA</sequence>
<accession>A0A1I6B777</accession>
<dbReference type="RefSeq" id="WP_092678024.1">
    <property type="nucleotide sequence ID" value="NZ_FOXS01000007.1"/>
</dbReference>
<name>A0A1I6B777_HYMAR</name>
<evidence type="ECO:0000313" key="3">
    <source>
        <dbReference type="Proteomes" id="UP000199029"/>
    </source>
</evidence>
<feature type="signal peptide" evidence="1">
    <location>
        <begin position="1"/>
        <end position="30"/>
    </location>
</feature>
<reference evidence="3" key="1">
    <citation type="submission" date="2016-10" db="EMBL/GenBank/DDBJ databases">
        <authorList>
            <person name="Varghese N."/>
            <person name="Submissions S."/>
        </authorList>
    </citation>
    <scope>NUCLEOTIDE SEQUENCE [LARGE SCALE GENOMIC DNA]</scope>
    <source>
        <strain evidence="3">OR362-8,ATCC BAA-1266,JCM 13504</strain>
    </source>
</reference>
<feature type="chain" id="PRO_5011728273" evidence="1">
    <location>
        <begin position="31"/>
        <end position="112"/>
    </location>
</feature>
<evidence type="ECO:0000256" key="1">
    <source>
        <dbReference type="SAM" id="SignalP"/>
    </source>
</evidence>
<dbReference type="Proteomes" id="UP000199029">
    <property type="component" value="Unassembled WGS sequence"/>
</dbReference>
<protein>
    <submittedName>
        <fullName evidence="2">Uncharacterized protein</fullName>
    </submittedName>
</protein>
<dbReference type="EMBL" id="FOXS01000007">
    <property type="protein sequence ID" value="SFQ76792.1"/>
    <property type="molecule type" value="Genomic_DNA"/>
</dbReference>
<organism evidence="2 3">
    <name type="scientific">Hymenobacter arizonensis</name>
    <name type="common">Siccationidurans arizonensis</name>
    <dbReference type="NCBI Taxonomy" id="1227077"/>
    <lineage>
        <taxon>Bacteria</taxon>
        <taxon>Pseudomonadati</taxon>
        <taxon>Bacteroidota</taxon>
        <taxon>Cytophagia</taxon>
        <taxon>Cytophagales</taxon>
        <taxon>Hymenobacteraceae</taxon>
        <taxon>Hymenobacter</taxon>
    </lineage>
</organism>
<evidence type="ECO:0000313" key="2">
    <source>
        <dbReference type="EMBL" id="SFQ76792.1"/>
    </source>
</evidence>
<gene>
    <name evidence="2" type="ORF">SAMN04515668_4251</name>
</gene>
<keyword evidence="1" id="KW-0732">Signal</keyword>
<keyword evidence="3" id="KW-1185">Reference proteome</keyword>
<dbReference type="AlphaFoldDB" id="A0A1I6B777"/>
<proteinExistence type="predicted"/>